<protein>
    <recommendedName>
        <fullName evidence="2">FAD-binding domain-containing protein</fullName>
    </recommendedName>
</protein>
<dbReference type="PRINTS" id="PR00420">
    <property type="entry name" value="RNGMNOXGNASE"/>
</dbReference>
<evidence type="ECO:0000313" key="3">
    <source>
        <dbReference type="EMBL" id="MBK1705486.1"/>
    </source>
</evidence>
<dbReference type="Pfam" id="PF01494">
    <property type="entry name" value="FAD_binding_3"/>
    <property type="match status" value="1"/>
</dbReference>
<reference evidence="3" key="2">
    <citation type="journal article" date="2020" name="Microorganisms">
        <title>Osmotic Adaptation and Compatible Solute Biosynthesis of Phototrophic Bacteria as Revealed from Genome Analyses.</title>
        <authorList>
            <person name="Imhoff J.F."/>
            <person name="Rahn T."/>
            <person name="Kunzel S."/>
            <person name="Keller A."/>
            <person name="Neulinger S.C."/>
        </authorList>
    </citation>
    <scope>NUCLEOTIDE SEQUENCE</scope>
    <source>
        <strain evidence="3">DSM 11080</strain>
    </source>
</reference>
<sequence length="498" mass="56482">MNPEQLDLRDAMEGVDEVDVVIVGGGPAGSSVATFLADRGYDVLLLERTSFPRFHVGESLLPMSQPIWEQLGVAEKLQHFGQTFKYGAEWRVARPAQDSEAPGYDKTCIRFHVVPRQSIGRRMYAYQVVRSEFDELLLRHAEERGVKVIEKASVTEVLFEDGTARGVRWSLRANEADAGSTFLTRARFIVDASGRSSLLARQLKLRLPDPHVRTAAVFGHFQGIDRERGIDSGNIILHFLEGSWVWFIPLRSGLTSVGLVANDPIHREWRQRRPEEILRTTIMSDPIMAPLFESAKTEGQVRAIFDLPYHSRKVAGDGWMLVGDAGFFVDPLFSSGVHVAFSTSQRAANAIDECLRKRSFQPLKHYAQWNRRYWQRVSGTVRRVYRLTRYRQAISFFVAVTGRYGNHWDNFYLRRINAWGLGAFDRFRLWLIGAWVFLDVLYLFGRLRHLLQGETGWESIRTKAAPTDQSQGAAAGGAVPEDALITSITARSEIDLQR</sequence>
<feature type="domain" description="FAD-binding" evidence="2">
    <location>
        <begin position="17"/>
        <end position="372"/>
    </location>
</feature>
<dbReference type="GO" id="GO:0071949">
    <property type="term" value="F:FAD binding"/>
    <property type="evidence" value="ECO:0007669"/>
    <property type="project" value="InterPro"/>
</dbReference>
<dbReference type="AlphaFoldDB" id="A0AAJ0XA60"/>
<keyword evidence="4" id="KW-1185">Reference proteome</keyword>
<keyword evidence="1" id="KW-0560">Oxidoreductase</keyword>
<dbReference type="InterPro" id="IPR036188">
    <property type="entry name" value="FAD/NAD-bd_sf"/>
</dbReference>
<dbReference type="Proteomes" id="UP001296776">
    <property type="component" value="Unassembled WGS sequence"/>
</dbReference>
<organism evidence="3 4">
    <name type="scientific">Halochromatium glycolicum</name>
    <dbReference type="NCBI Taxonomy" id="85075"/>
    <lineage>
        <taxon>Bacteria</taxon>
        <taxon>Pseudomonadati</taxon>
        <taxon>Pseudomonadota</taxon>
        <taxon>Gammaproteobacteria</taxon>
        <taxon>Chromatiales</taxon>
        <taxon>Chromatiaceae</taxon>
        <taxon>Halochromatium</taxon>
    </lineage>
</organism>
<evidence type="ECO:0000313" key="4">
    <source>
        <dbReference type="Proteomes" id="UP001296776"/>
    </source>
</evidence>
<evidence type="ECO:0000256" key="1">
    <source>
        <dbReference type="ARBA" id="ARBA00023002"/>
    </source>
</evidence>
<dbReference type="Gene3D" id="3.50.50.60">
    <property type="entry name" value="FAD/NAD(P)-binding domain"/>
    <property type="match status" value="1"/>
</dbReference>
<dbReference type="SUPFAM" id="SSF51905">
    <property type="entry name" value="FAD/NAD(P)-binding domain"/>
    <property type="match status" value="1"/>
</dbReference>
<dbReference type="InterPro" id="IPR050816">
    <property type="entry name" value="Flavin-dep_Halogenase_NPB"/>
</dbReference>
<dbReference type="PANTHER" id="PTHR43747:SF5">
    <property type="entry name" value="FAD-BINDING DOMAIN-CONTAINING PROTEIN"/>
    <property type="match status" value="1"/>
</dbReference>
<comment type="caution">
    <text evidence="3">The sequence shown here is derived from an EMBL/GenBank/DDBJ whole genome shotgun (WGS) entry which is preliminary data.</text>
</comment>
<dbReference type="RefSeq" id="WP_200346703.1">
    <property type="nucleotide sequence ID" value="NZ_NRSJ01000023.1"/>
</dbReference>
<gene>
    <name evidence="3" type="ORF">CKO40_13220</name>
</gene>
<accession>A0AAJ0XA60</accession>
<reference evidence="3" key="1">
    <citation type="submission" date="2017-08" db="EMBL/GenBank/DDBJ databases">
        <authorList>
            <person name="Imhoff J.F."/>
            <person name="Rahn T."/>
            <person name="Kuenzel S."/>
            <person name="Neulinger S.C."/>
        </authorList>
    </citation>
    <scope>NUCLEOTIDE SEQUENCE</scope>
    <source>
        <strain evidence="3">DSM 11080</strain>
    </source>
</reference>
<proteinExistence type="predicted"/>
<dbReference type="PANTHER" id="PTHR43747">
    <property type="entry name" value="FAD-BINDING PROTEIN"/>
    <property type="match status" value="1"/>
</dbReference>
<evidence type="ECO:0000259" key="2">
    <source>
        <dbReference type="Pfam" id="PF01494"/>
    </source>
</evidence>
<dbReference type="InterPro" id="IPR002938">
    <property type="entry name" value="FAD-bd"/>
</dbReference>
<dbReference type="GO" id="GO:0016491">
    <property type="term" value="F:oxidoreductase activity"/>
    <property type="evidence" value="ECO:0007669"/>
    <property type="project" value="UniProtKB-KW"/>
</dbReference>
<name>A0AAJ0XA60_9GAMM</name>
<dbReference type="EMBL" id="NRSJ01000023">
    <property type="protein sequence ID" value="MBK1705486.1"/>
    <property type="molecule type" value="Genomic_DNA"/>
</dbReference>